<sequence length="899" mass="99871">MSYAEYDQAAGFPRTLIPAPKPVPTLTAGQTPMMISSYPPLSQVTQIRESEAKFWVLLEVDQSLAEESWQVALWHAGGGNNTASWTETVFQRSTAGEEPVSLQGWSASTARLYFTSSLRVEGQLRFTVKFRQSPDVEWRWVRDEQGADDGIVIETADAVGRGSPSDLSSIIHDLNPSLKVRSAPSQCPGTELWSIETTVPRAVDDISSSTTIRLGLPWGKFLRWFALIRIWSPWLAPRHGKTKFALDKDGILCSFLNEHGQHLVLLAMSGLNDTLTVFQSGDDGNVMLKVRNDSATEATATVLAAVGTNFESANATVMYHARGLGSSIADSLTARISKELSAHPDDVRAEWMENWFDGLGYCTWNALGQRLTDEKIFKAVDALAKSNIKITNLIIDDNWQSIDYRGESQFQHGWKDFEAEPRGFPQGLKKTVEKLRKDHPNIQHVAVWHALLGYWGGISPEGKLAQTYKTIETVREDSKRRGLPLGGKVLIIAKEDVERFYDDAYRFLSSCGVDGVKTDAQFMIDMWESAKVRRELIKLYQDTWTISGLRYFSNKVISCMSQTPQIMLYSQLPSNRPAVVLRNSDDYFPEIPDSHPWHIWTNAHNSLFTQHLNVLPDWDMFQTVHDYSSFHAAARCLSGGPIYVTDVPGEHNMDLIGQMTGITPRGKTVIFRPSVLGRAIHQYVGYHDNSLLLIGSFHGAAGRGTSFLGVFNISPQPLADLIPLASFPGVHSSQRYIVRAHTTGLTSRPLSPGSSTAILTAALGVRGYEILSAYPLTTFDRKTTGQLEVCNLGLVKKMTGAAAIVRSNYEVQHNGRILLDTSIKALGVLGVYISTLPEMDIGENFIATIQGQVIPPKTVTKSKIDQHILEVDIETAWNEMKLKPGWANEVQVKLFFDVI</sequence>
<comment type="catalytic activity">
    <reaction evidence="1">
        <text>Hydrolysis of terminal, non-reducing alpha-D-galactose residues in alpha-D-galactosides, including galactose oligosaccharides, galactomannans and galactolipids.</text>
        <dbReference type="EC" id="3.2.1.22"/>
    </reaction>
</comment>
<dbReference type="GeneID" id="41976964"/>
<comment type="similarity">
    <text evidence="2">Belongs to the glycosyl hydrolases 36 family.</text>
</comment>
<dbReference type="OrthoDB" id="4664297at2759"/>
<reference evidence="5 6" key="1">
    <citation type="submission" date="2019-06" db="EMBL/GenBank/DDBJ databases">
        <title>Draft genome sequence of the filamentous fungus Phialemoniopsis curvata isolated from diesel fuel.</title>
        <authorList>
            <person name="Varaljay V.A."/>
            <person name="Lyon W.J."/>
            <person name="Crouch A.L."/>
            <person name="Drake C.E."/>
            <person name="Hollomon J.M."/>
            <person name="Nadeau L.J."/>
            <person name="Nunn H.S."/>
            <person name="Stevenson B.S."/>
            <person name="Bojanowski C.L."/>
            <person name="Crookes-Goodson W.J."/>
        </authorList>
    </citation>
    <scope>NUCLEOTIDE SEQUENCE [LARGE SCALE GENOMIC DNA]</scope>
    <source>
        <strain evidence="5 6">D216</strain>
    </source>
</reference>
<dbReference type="InterPro" id="IPR017853">
    <property type="entry name" value="GH"/>
</dbReference>
<evidence type="ECO:0000256" key="3">
    <source>
        <dbReference type="ARBA" id="ARBA00023277"/>
    </source>
</evidence>
<protein>
    <submittedName>
        <fullName evidence="5">Uncharacterized protein</fullName>
    </submittedName>
</protein>
<dbReference type="RefSeq" id="XP_030991036.1">
    <property type="nucleotide sequence ID" value="XM_031144491.1"/>
</dbReference>
<accession>A0A507AHB6</accession>
<dbReference type="SUPFAM" id="SSF51445">
    <property type="entry name" value="(Trans)glycosidases"/>
    <property type="match status" value="1"/>
</dbReference>
<keyword evidence="6" id="KW-1185">Reference proteome</keyword>
<dbReference type="InterPro" id="IPR013785">
    <property type="entry name" value="Aldolase_TIM"/>
</dbReference>
<evidence type="ECO:0000313" key="6">
    <source>
        <dbReference type="Proteomes" id="UP000319257"/>
    </source>
</evidence>
<dbReference type="FunFam" id="3.20.20.70:FF:000222">
    <property type="entry name" value="Raffinose synthase Sip1 protein"/>
    <property type="match status" value="1"/>
</dbReference>
<dbReference type="GO" id="GO:0047274">
    <property type="term" value="F:galactinol-sucrose galactosyltransferase activity"/>
    <property type="evidence" value="ECO:0007669"/>
    <property type="project" value="UniProtKB-EC"/>
</dbReference>
<name>A0A507AHB6_9PEZI</name>
<dbReference type="PANTHER" id="PTHR31268">
    <property type="match status" value="1"/>
</dbReference>
<proteinExistence type="inferred from homology"/>
<dbReference type="GO" id="GO:0004557">
    <property type="term" value="F:alpha-galactosidase activity"/>
    <property type="evidence" value="ECO:0007669"/>
    <property type="project" value="UniProtKB-EC"/>
</dbReference>
<keyword evidence="3" id="KW-0119">Carbohydrate metabolism</keyword>
<dbReference type="EMBL" id="SKBQ01000069">
    <property type="protein sequence ID" value="TPX09325.1"/>
    <property type="molecule type" value="Genomic_DNA"/>
</dbReference>
<dbReference type="InterPro" id="IPR008811">
    <property type="entry name" value="Glycosyl_hydrolases_36"/>
</dbReference>
<dbReference type="AlphaFoldDB" id="A0A507AHB6"/>
<dbReference type="Gene3D" id="3.20.20.70">
    <property type="entry name" value="Aldolase class I"/>
    <property type="match status" value="1"/>
</dbReference>
<dbReference type="STRING" id="1093900.A0A507AHB6"/>
<dbReference type="InParanoid" id="A0A507AHB6"/>
<gene>
    <name evidence="5" type="ORF">E0L32_009517</name>
</gene>
<comment type="catalytic activity">
    <reaction evidence="4">
        <text>alpha-D-galactosyl-(1-&gt;3)-1D-myo-inositol + sucrose = raffinose + myo-inositol</text>
        <dbReference type="Rhea" id="RHEA:20161"/>
        <dbReference type="ChEBI" id="CHEBI:16634"/>
        <dbReference type="ChEBI" id="CHEBI:17268"/>
        <dbReference type="ChEBI" id="CHEBI:17505"/>
        <dbReference type="ChEBI" id="CHEBI:17992"/>
        <dbReference type="EC" id="2.4.1.82"/>
    </reaction>
</comment>
<dbReference type="Pfam" id="PF05691">
    <property type="entry name" value="Raffinose_syn"/>
    <property type="match status" value="1"/>
</dbReference>
<organism evidence="5 6">
    <name type="scientific">Thyridium curvatum</name>
    <dbReference type="NCBI Taxonomy" id="1093900"/>
    <lineage>
        <taxon>Eukaryota</taxon>
        <taxon>Fungi</taxon>
        <taxon>Dikarya</taxon>
        <taxon>Ascomycota</taxon>
        <taxon>Pezizomycotina</taxon>
        <taxon>Sordariomycetes</taxon>
        <taxon>Sordariomycetidae</taxon>
        <taxon>Thyridiales</taxon>
        <taxon>Thyridiaceae</taxon>
        <taxon>Thyridium</taxon>
    </lineage>
</organism>
<evidence type="ECO:0000256" key="4">
    <source>
        <dbReference type="ARBA" id="ARBA00049426"/>
    </source>
</evidence>
<comment type="caution">
    <text evidence="5">The sequence shown here is derived from an EMBL/GenBank/DDBJ whole genome shotgun (WGS) entry which is preliminary data.</text>
</comment>
<evidence type="ECO:0000256" key="2">
    <source>
        <dbReference type="ARBA" id="ARBA00007240"/>
    </source>
</evidence>
<evidence type="ECO:0000313" key="5">
    <source>
        <dbReference type="EMBL" id="TPX09325.1"/>
    </source>
</evidence>
<dbReference type="PANTHER" id="PTHR31268:SF32">
    <property type="entry name" value="GALACTINOL--SUCROSE GALACTOSYLTRANSFERASE 2-RELATED"/>
    <property type="match status" value="1"/>
</dbReference>
<dbReference type="Proteomes" id="UP000319257">
    <property type="component" value="Unassembled WGS sequence"/>
</dbReference>
<evidence type="ECO:0000256" key="1">
    <source>
        <dbReference type="ARBA" id="ARBA00001255"/>
    </source>
</evidence>